<proteinExistence type="predicted"/>
<reference evidence="2 3" key="1">
    <citation type="submission" date="2024-02" db="EMBL/GenBank/DDBJ databases">
        <authorList>
            <person name="Vignale AGUSTIN F."/>
            <person name="Sosa J E."/>
            <person name="Modenutti C."/>
        </authorList>
    </citation>
    <scope>NUCLEOTIDE SEQUENCE [LARGE SCALE GENOMIC DNA]</scope>
</reference>
<comment type="caution">
    <text evidence="2">The sequence shown here is derived from an EMBL/GenBank/DDBJ whole genome shotgun (WGS) entry which is preliminary data.</text>
</comment>
<dbReference type="PANTHER" id="PTHR33914:SF2">
    <property type="entry name" value="OS02G0582100 PROTEIN"/>
    <property type="match status" value="1"/>
</dbReference>
<dbReference type="PANTHER" id="PTHR33914">
    <property type="entry name" value="18S PRE-RIBOSOMAL ASSEMBLY PROTEIN GAR2-LIKE PROTEIN"/>
    <property type="match status" value="1"/>
</dbReference>
<dbReference type="EMBL" id="CAUOFW020007061">
    <property type="protein sequence ID" value="CAK9177523.1"/>
    <property type="molecule type" value="Genomic_DNA"/>
</dbReference>
<keyword evidence="3" id="KW-1185">Reference proteome</keyword>
<accession>A0ABC8U931</accession>
<gene>
    <name evidence="2" type="ORF">ILEXP_LOCUS47410</name>
</gene>
<evidence type="ECO:0000313" key="3">
    <source>
        <dbReference type="Proteomes" id="UP001642360"/>
    </source>
</evidence>
<evidence type="ECO:0000313" key="2">
    <source>
        <dbReference type="EMBL" id="CAK9177523.1"/>
    </source>
</evidence>
<organism evidence="2 3">
    <name type="scientific">Ilex paraguariensis</name>
    <name type="common">yerba mate</name>
    <dbReference type="NCBI Taxonomy" id="185542"/>
    <lineage>
        <taxon>Eukaryota</taxon>
        <taxon>Viridiplantae</taxon>
        <taxon>Streptophyta</taxon>
        <taxon>Embryophyta</taxon>
        <taxon>Tracheophyta</taxon>
        <taxon>Spermatophyta</taxon>
        <taxon>Magnoliopsida</taxon>
        <taxon>eudicotyledons</taxon>
        <taxon>Gunneridae</taxon>
        <taxon>Pentapetalae</taxon>
        <taxon>asterids</taxon>
        <taxon>campanulids</taxon>
        <taxon>Aquifoliales</taxon>
        <taxon>Aquifoliaceae</taxon>
        <taxon>Ilex</taxon>
    </lineage>
</organism>
<evidence type="ECO:0000256" key="1">
    <source>
        <dbReference type="SAM" id="MobiDB-lite"/>
    </source>
</evidence>
<feature type="compositionally biased region" description="Basic and acidic residues" evidence="1">
    <location>
        <begin position="327"/>
        <end position="340"/>
    </location>
</feature>
<name>A0ABC8U931_9AQUA</name>
<sequence>MNAFFLTSKLWTWIENLIVPADNGPVFFHSTLVSKHDSKPFEYYDNAFYIVEPKGTMKENQNGILYHSNGYGRDVDMLASERKDKDEFWKTRDLKCSVAVDDFAYSDDKIRDSQLKENQSGILCQSNDCGRDEDSLACDTNNRDELWSTTKLESSVVDDLTNGNEKENNDSVAPCSIHLELFQKVTDLVSETNEREELWSTPELECTVVVDDFTNGNENEYSDSVAPCSIHSQSFDKDTDLYTDKNVMECDLPELIVCYRESTYQIVKDICIDEGVFCEDKILTENSEVDQKGLHTSLPCDENKQTAEVRESADIGLLVPNGLTSSSEKDCDDNSAKDSWTKEKRDTELFIPDELKSSSEDGIDMDAAKECGPGDSIQIGEADSNATDKFRDDASREEFFSSGMLPQLEFASQKSLKSLLESSDNDGNEVKQHSAQISCAEAVLDSPVMASAAEDLDKNDSADNLSYNSKVDSGIITLYFDSSKSAASGRDENPENVHEQPFESQILHNHDDGASDNLSIASQVQRGGGESSFSTAGPVSGLVTYSGSIAFSGSISLRSDSSTTSTRSFAFPILQPEWNSSPVRMAKADRRRFRKNTGWRQGLLCCRF</sequence>
<dbReference type="Proteomes" id="UP001642360">
    <property type="component" value="Unassembled WGS sequence"/>
</dbReference>
<feature type="region of interest" description="Disordered" evidence="1">
    <location>
        <begin position="319"/>
        <end position="340"/>
    </location>
</feature>
<dbReference type="AlphaFoldDB" id="A0ABC8U931"/>
<dbReference type="InterPro" id="IPR040378">
    <property type="entry name" value="BASL"/>
</dbReference>
<protein>
    <submittedName>
        <fullName evidence="2">Uncharacterized protein</fullName>
    </submittedName>
</protein>